<protein>
    <submittedName>
        <fullName evidence="2">Uncharacterized protein</fullName>
    </submittedName>
</protein>
<accession>A0A6J5T3Q5</accession>
<dbReference type="EMBL" id="LR797516">
    <property type="protein sequence ID" value="CAB4222258.1"/>
    <property type="molecule type" value="Genomic_DNA"/>
</dbReference>
<organism evidence="2">
    <name type="scientific">uncultured Caudovirales phage</name>
    <dbReference type="NCBI Taxonomy" id="2100421"/>
    <lineage>
        <taxon>Viruses</taxon>
        <taxon>Duplodnaviria</taxon>
        <taxon>Heunggongvirae</taxon>
        <taxon>Uroviricota</taxon>
        <taxon>Caudoviricetes</taxon>
        <taxon>Peduoviridae</taxon>
        <taxon>Maltschvirus</taxon>
        <taxon>Maltschvirus maltsch</taxon>
    </lineage>
</organism>
<name>A0A6J5T3Q5_9CAUD</name>
<dbReference type="EMBL" id="LR797014">
    <property type="protein sequence ID" value="CAB4181136.1"/>
    <property type="molecule type" value="Genomic_DNA"/>
</dbReference>
<gene>
    <name evidence="1" type="ORF">UFOVP1056_17</name>
    <name evidence="2" type="ORF">UFOVP1659_14</name>
</gene>
<reference evidence="2" key="1">
    <citation type="submission" date="2020-05" db="EMBL/GenBank/DDBJ databases">
        <authorList>
            <person name="Chiriac C."/>
            <person name="Salcher M."/>
            <person name="Ghai R."/>
            <person name="Kavagutti S V."/>
        </authorList>
    </citation>
    <scope>NUCLEOTIDE SEQUENCE</scope>
</reference>
<evidence type="ECO:0000313" key="1">
    <source>
        <dbReference type="EMBL" id="CAB4181136.1"/>
    </source>
</evidence>
<evidence type="ECO:0000313" key="2">
    <source>
        <dbReference type="EMBL" id="CAB4222258.1"/>
    </source>
</evidence>
<sequence length="449" mass="46473">MGAPERAGAIGHHHVGDGMTAAGLTCTHSVRVANAVNGLIDLSARVTGFNCDQRAMWGVYSGMNARITLNNYDGALTPGGGGTYSAVQWFACGIGIYGTVNYATAITEQTEFAGYITDFDLVDDGINSTVTLTCIDPLRVAGQQAKQTFGANTGTLYDFLVATVAGSPGAWQWPTQLTGGTGAAFGIDYSGVALPTVSTNVAYVGSPVDYINTVVLPAGPAKLWSTGVPLKQVAGPGPIATVGAVLAGLSLKESARLPFTFSYTGVTGATLPFKELQQSYGMEEIVSQATITPAIAGGVAQLANGTLASLYGTRARSWSAVAATSNASALDVATGIVNRWGSNVTFVPATLTTTTNLLESATETQTLANKKLAGDQLQNLLSCATVNAQQVTTTFKGHNTTAQTKSSIVIGRKIASTVNDTVITLELDDWTNGHSWILGTDTLDVDRLA</sequence>
<proteinExistence type="predicted"/>